<dbReference type="EMBL" id="MTYJ01000442">
    <property type="protein sequence ID" value="OWA54691.1"/>
    <property type="molecule type" value="Genomic_DNA"/>
</dbReference>
<dbReference type="Proteomes" id="UP000192578">
    <property type="component" value="Unassembled WGS sequence"/>
</dbReference>
<evidence type="ECO:0000313" key="2">
    <source>
        <dbReference type="Proteomes" id="UP000192578"/>
    </source>
</evidence>
<dbReference type="AlphaFoldDB" id="A0A9X6NL11"/>
<reference evidence="2" key="1">
    <citation type="submission" date="2017-01" db="EMBL/GenBank/DDBJ databases">
        <title>Comparative genomics of anhydrobiosis in the tardigrade Hypsibius dujardini.</title>
        <authorList>
            <person name="Yoshida Y."/>
            <person name="Koutsovoulos G."/>
            <person name="Laetsch D."/>
            <person name="Stevens L."/>
            <person name="Kumar S."/>
            <person name="Horikawa D."/>
            <person name="Ishino K."/>
            <person name="Komine S."/>
            <person name="Tomita M."/>
            <person name="Blaxter M."/>
            <person name="Arakawa K."/>
        </authorList>
    </citation>
    <scope>NUCLEOTIDE SEQUENCE [LARGE SCALE GENOMIC DNA]</scope>
    <source>
        <strain evidence="2">Z151</strain>
    </source>
</reference>
<comment type="caution">
    <text evidence="1">The sequence shown here is derived from an EMBL/GenBank/DDBJ whole genome shotgun (WGS) entry which is preliminary data.</text>
</comment>
<accession>A0A9X6NL11</accession>
<protein>
    <submittedName>
        <fullName evidence="1">Uncharacterized protein</fullName>
    </submittedName>
</protein>
<sequence length="92" mass="10548">MLYSTSLVFTPNAANASKRKLLHGSSASYHYWEQVNGPLGSYEAKHDGSRNETTRELREARNEVLLRTVRTETNSTTKQQTRSSIIFAWRPF</sequence>
<evidence type="ECO:0000313" key="1">
    <source>
        <dbReference type="EMBL" id="OWA54691.1"/>
    </source>
</evidence>
<proteinExistence type="predicted"/>
<name>A0A9X6NL11_HYPEX</name>
<gene>
    <name evidence="1" type="ORF">BV898_19090</name>
</gene>
<keyword evidence="2" id="KW-1185">Reference proteome</keyword>
<organism evidence="1 2">
    <name type="scientific">Hypsibius exemplaris</name>
    <name type="common">Freshwater tardigrade</name>
    <dbReference type="NCBI Taxonomy" id="2072580"/>
    <lineage>
        <taxon>Eukaryota</taxon>
        <taxon>Metazoa</taxon>
        <taxon>Ecdysozoa</taxon>
        <taxon>Tardigrada</taxon>
        <taxon>Eutardigrada</taxon>
        <taxon>Parachela</taxon>
        <taxon>Hypsibioidea</taxon>
        <taxon>Hypsibiidae</taxon>
        <taxon>Hypsibius</taxon>
    </lineage>
</organism>